<evidence type="ECO:0000256" key="2">
    <source>
        <dbReference type="ARBA" id="ARBA00022747"/>
    </source>
</evidence>
<proteinExistence type="inferred from homology"/>
<evidence type="ECO:0000256" key="1">
    <source>
        <dbReference type="ARBA" id="ARBA00010923"/>
    </source>
</evidence>
<dbReference type="GO" id="GO:0004519">
    <property type="term" value="F:endonuclease activity"/>
    <property type="evidence" value="ECO:0007669"/>
    <property type="project" value="UniProtKB-KW"/>
</dbReference>
<dbReference type="GO" id="GO:0009307">
    <property type="term" value="P:DNA restriction-modification system"/>
    <property type="evidence" value="ECO:0007669"/>
    <property type="project" value="UniProtKB-KW"/>
</dbReference>
<feature type="coiled-coil region" evidence="4">
    <location>
        <begin position="372"/>
        <end position="399"/>
    </location>
</feature>
<dbReference type="GO" id="GO:0003677">
    <property type="term" value="F:DNA binding"/>
    <property type="evidence" value="ECO:0007669"/>
    <property type="project" value="UniProtKB-KW"/>
</dbReference>
<feature type="domain" description="Type I restriction modification DNA specificity" evidence="5">
    <location>
        <begin position="60"/>
        <end position="183"/>
    </location>
</feature>
<dbReference type="InterPro" id="IPR052021">
    <property type="entry name" value="Type-I_RS_S_subunit"/>
</dbReference>
<dbReference type="Gene3D" id="1.10.287.1120">
    <property type="entry name" value="Bipartite methylase S protein"/>
    <property type="match status" value="1"/>
</dbReference>
<keyword evidence="2" id="KW-0680">Restriction system</keyword>
<dbReference type="Gene3D" id="3.90.220.20">
    <property type="entry name" value="DNA methylase specificity domains"/>
    <property type="match status" value="2"/>
</dbReference>
<name>A0A3A6QJG4_9VIBR</name>
<evidence type="ECO:0000256" key="3">
    <source>
        <dbReference type="ARBA" id="ARBA00023125"/>
    </source>
</evidence>
<comment type="similarity">
    <text evidence="1">Belongs to the type-I restriction system S methylase family.</text>
</comment>
<dbReference type="CDD" id="cd17275">
    <property type="entry name" value="RMtype1_S_MjaORF132P-TRD1-CR1_like"/>
    <property type="match status" value="1"/>
</dbReference>
<keyword evidence="6" id="KW-0540">Nuclease</keyword>
<keyword evidence="6" id="KW-0378">Hydrolase</keyword>
<keyword evidence="7" id="KW-1185">Reference proteome</keyword>
<evidence type="ECO:0000313" key="6">
    <source>
        <dbReference type="EMBL" id="RJX67242.1"/>
    </source>
</evidence>
<comment type="caution">
    <text evidence="6">The sequence shown here is derived from an EMBL/GenBank/DDBJ whole genome shotgun (WGS) entry which is preliminary data.</text>
</comment>
<reference evidence="6 7" key="1">
    <citation type="submission" date="2018-08" db="EMBL/GenBank/DDBJ databases">
        <title>Vibrio isolated from the Eastern China Marginal Seas.</title>
        <authorList>
            <person name="Li Y."/>
        </authorList>
    </citation>
    <scope>NUCLEOTIDE SEQUENCE [LARGE SCALE GENOMIC DNA]</scope>
    <source>
        <strain evidence="6 7">BEI233</strain>
    </source>
</reference>
<evidence type="ECO:0000259" key="5">
    <source>
        <dbReference type="Pfam" id="PF01420"/>
    </source>
</evidence>
<dbReference type="CDD" id="cd17259">
    <property type="entry name" value="RMtype1_S_StySKI-TRD2-CR2_like"/>
    <property type="match status" value="1"/>
</dbReference>
<keyword evidence="4" id="KW-0175">Coiled coil</keyword>
<feature type="domain" description="Type I restriction modification DNA specificity" evidence="5">
    <location>
        <begin position="216"/>
        <end position="391"/>
    </location>
</feature>
<dbReference type="AlphaFoldDB" id="A0A3A6QJG4"/>
<evidence type="ECO:0000313" key="7">
    <source>
        <dbReference type="Proteomes" id="UP000273252"/>
    </source>
</evidence>
<dbReference type="Pfam" id="PF01420">
    <property type="entry name" value="Methylase_S"/>
    <property type="match status" value="2"/>
</dbReference>
<dbReference type="PANTHER" id="PTHR30408:SF12">
    <property type="entry name" value="TYPE I RESTRICTION ENZYME MJAVIII SPECIFICITY SUBUNIT"/>
    <property type="match status" value="1"/>
</dbReference>
<dbReference type="OrthoDB" id="9798929at2"/>
<dbReference type="InterPro" id="IPR000055">
    <property type="entry name" value="Restrct_endonuc_typeI_TRD"/>
</dbReference>
<keyword evidence="6" id="KW-0255">Endonuclease</keyword>
<dbReference type="EMBL" id="QVMU01000024">
    <property type="protein sequence ID" value="RJX67242.1"/>
    <property type="molecule type" value="Genomic_DNA"/>
</dbReference>
<dbReference type="Proteomes" id="UP000273252">
    <property type="component" value="Unassembled WGS sequence"/>
</dbReference>
<gene>
    <name evidence="6" type="ORF">DZ860_18720</name>
</gene>
<keyword evidence="3" id="KW-0238">DNA-binding</keyword>
<dbReference type="PANTHER" id="PTHR30408">
    <property type="entry name" value="TYPE-1 RESTRICTION ENZYME ECOKI SPECIFICITY PROTEIN"/>
    <property type="match status" value="1"/>
</dbReference>
<evidence type="ECO:0000256" key="4">
    <source>
        <dbReference type="SAM" id="Coils"/>
    </source>
</evidence>
<accession>A0A3A6QJG4</accession>
<dbReference type="RefSeq" id="WP_120034330.1">
    <property type="nucleotide sequence ID" value="NZ_QVMU01000024.1"/>
</dbReference>
<organism evidence="6 7">
    <name type="scientific">Vibrio sinensis</name>
    <dbReference type="NCBI Taxonomy" id="2302434"/>
    <lineage>
        <taxon>Bacteria</taxon>
        <taxon>Pseudomonadati</taxon>
        <taxon>Pseudomonadota</taxon>
        <taxon>Gammaproteobacteria</taxon>
        <taxon>Vibrionales</taxon>
        <taxon>Vibrionaceae</taxon>
        <taxon>Vibrio</taxon>
    </lineage>
</organism>
<sequence>MVPNGWEFTTFEHHIDLLSGFAFKSAQYTENSDDIRLLRGDNIAPNTLRWDGVKTWDKHQYAELQKYHLRENDFVIAMDRTWVSSGLKVAEVTKNDLPCLLVQRVARIRSLPTLEQSLLRQYFSSHRFEQYVKGVQTETAVPHISSKQIKEFPLLLPPLPEQRKIAQILSTWDRGITTTEKLIDASKQQKKALMQQLLTGKKRLVDPKTGKAFEGEWEEVKLGDVTAMNSGGTPKSSVSEYYDGIHPWVSIADMTKHGKWISKTEKSLTDAGLANSSARLYPKGTVLYAMYASIGECSISTVELCSSQAILGIRPKDNLINIYLYYYLVNLKGKIILTGQQGTQSNLNAGMVKGFTIKLPTVVEQEKIASVLTAADKEIELLNAKLAHLKQEKKALMQQLLTGKRRVKVAETEAA</sequence>
<protein>
    <submittedName>
        <fullName evidence="6">Restriction endonuclease subunit S</fullName>
    </submittedName>
</protein>
<dbReference type="InterPro" id="IPR044946">
    <property type="entry name" value="Restrct_endonuc_typeI_TRD_sf"/>
</dbReference>
<dbReference type="SUPFAM" id="SSF116734">
    <property type="entry name" value="DNA methylase specificity domain"/>
    <property type="match status" value="2"/>
</dbReference>